<evidence type="ECO:0000259" key="1">
    <source>
        <dbReference type="Pfam" id="PF14534"/>
    </source>
</evidence>
<evidence type="ECO:0000313" key="2">
    <source>
        <dbReference type="EMBL" id="RBM01713.1"/>
    </source>
</evidence>
<gene>
    <name evidence="2" type="ORF">C1H84_07685</name>
</gene>
<comment type="caution">
    <text evidence="2">The sequence shown here is derived from an EMBL/GenBank/DDBJ whole genome shotgun (WGS) entry which is preliminary data.</text>
</comment>
<dbReference type="Proteomes" id="UP000252167">
    <property type="component" value="Unassembled WGS sequence"/>
</dbReference>
<accession>A0A365YI50</accession>
<dbReference type="EMBL" id="POAF01000003">
    <property type="protein sequence ID" value="RBM01713.1"/>
    <property type="molecule type" value="Genomic_DNA"/>
</dbReference>
<dbReference type="InterPro" id="IPR032710">
    <property type="entry name" value="NTF2-like_dom_sf"/>
</dbReference>
<evidence type="ECO:0000313" key="3">
    <source>
        <dbReference type="Proteomes" id="UP000252167"/>
    </source>
</evidence>
<sequence>MWESDISKYRDVYEAELALLSSEVRHDSQLTESYLAPDFAEIGRSGRRWVRKDLVAALQSEPAGILPQTSEWLFNPVGPGLVLVTYRIQKHATASRHSSLWELEGPVLRYHQGTPIAKE</sequence>
<proteinExistence type="predicted"/>
<protein>
    <submittedName>
        <fullName evidence="2">Nuclear transport factor 2 family protein</fullName>
    </submittedName>
</protein>
<dbReference type="AlphaFoldDB" id="A0A365YI50"/>
<name>A0A365YI50_9MICC</name>
<dbReference type="SUPFAM" id="SSF54427">
    <property type="entry name" value="NTF2-like"/>
    <property type="match status" value="1"/>
</dbReference>
<dbReference type="Pfam" id="PF14534">
    <property type="entry name" value="DUF4440"/>
    <property type="match status" value="1"/>
</dbReference>
<feature type="domain" description="DUF4440" evidence="1">
    <location>
        <begin position="14"/>
        <end position="104"/>
    </location>
</feature>
<reference evidence="2 3" key="1">
    <citation type="submission" date="2018-01" db="EMBL/GenBank/DDBJ databases">
        <title>Glutamicibacter soli strain NHPC-3 Whole genome sequence and assembly.</title>
        <authorList>
            <person name="Choudhury P."/>
            <person name="Gupta D."/>
            <person name="Sengupta K."/>
            <person name="Jawed A."/>
            <person name="Sultana N."/>
            <person name="Saha P."/>
        </authorList>
    </citation>
    <scope>NUCLEOTIDE SEQUENCE [LARGE SCALE GENOMIC DNA]</scope>
    <source>
        <strain evidence="2 3">NHPC-3</strain>
    </source>
</reference>
<keyword evidence="3" id="KW-1185">Reference proteome</keyword>
<organism evidence="2 3">
    <name type="scientific">Glutamicibacter soli</name>
    <dbReference type="NCBI Taxonomy" id="453836"/>
    <lineage>
        <taxon>Bacteria</taxon>
        <taxon>Bacillati</taxon>
        <taxon>Actinomycetota</taxon>
        <taxon>Actinomycetes</taxon>
        <taxon>Micrococcales</taxon>
        <taxon>Micrococcaceae</taxon>
        <taxon>Glutamicibacter</taxon>
    </lineage>
</organism>
<dbReference type="InterPro" id="IPR027843">
    <property type="entry name" value="DUF4440"/>
</dbReference>
<dbReference type="RefSeq" id="WP_052772495.1">
    <property type="nucleotide sequence ID" value="NZ_CM125969.1"/>
</dbReference>